<dbReference type="AlphaFoldDB" id="A0A2P8GDD8"/>
<proteinExistence type="predicted"/>
<sequence>MLNKLFPPTICETLYCPYCENINLISHYESRNSFNIKSAPLCPSCGHVTGEYCRCDNCRQYARLRAERKKDKQRSLILEKCSSIFIPPHEVQELSFEASVYLMALTRHSISEDFRFLFLFDKTQVKLAPTFDFIKQMQVSLKECGLISVSPESKIDCFTFNEEVTAITAYYPSEVQWELLPSFSAQEKKAYIAKLQEMIVSGNWPEHWQTECKVLWRALVLDECIEYLIYLLESRHFKEIEVGEKTKAAFDALLEEFSIAQIFNLSWQSVRDMVDSLTVKGIPHFQAVNVFTGTLLRKADRALAQGWIVKDARRDFNCPQSVVSSTLFNLFLKLGDSAWTTKVPGG</sequence>
<keyword evidence="2" id="KW-1185">Reference proteome</keyword>
<evidence type="ECO:0000313" key="2">
    <source>
        <dbReference type="Proteomes" id="UP000240978"/>
    </source>
</evidence>
<reference evidence="1 2" key="1">
    <citation type="submission" date="2018-03" db="EMBL/GenBank/DDBJ databases">
        <title>Genomic Encyclopedia of Archaeal and Bacterial Type Strains, Phase II (KMG-II): from individual species to whole genera.</title>
        <authorList>
            <person name="Goeker M."/>
        </authorList>
    </citation>
    <scope>NUCLEOTIDE SEQUENCE [LARGE SCALE GENOMIC DNA]</scope>
    <source>
        <strain evidence="1 2">DSM 18107</strain>
    </source>
</reference>
<dbReference type="EMBL" id="PYGK01000004">
    <property type="protein sequence ID" value="PSL31972.1"/>
    <property type="molecule type" value="Genomic_DNA"/>
</dbReference>
<comment type="caution">
    <text evidence="1">The sequence shown here is derived from an EMBL/GenBank/DDBJ whole genome shotgun (WGS) entry which is preliminary data.</text>
</comment>
<evidence type="ECO:0000313" key="1">
    <source>
        <dbReference type="EMBL" id="PSL31972.1"/>
    </source>
</evidence>
<organism evidence="1 2">
    <name type="scientific">Chitinophaga ginsengisoli</name>
    <dbReference type="NCBI Taxonomy" id="363837"/>
    <lineage>
        <taxon>Bacteria</taxon>
        <taxon>Pseudomonadati</taxon>
        <taxon>Bacteroidota</taxon>
        <taxon>Chitinophagia</taxon>
        <taxon>Chitinophagales</taxon>
        <taxon>Chitinophagaceae</taxon>
        <taxon>Chitinophaga</taxon>
    </lineage>
</organism>
<protein>
    <submittedName>
        <fullName evidence="1">Uncharacterized protein</fullName>
    </submittedName>
</protein>
<gene>
    <name evidence="1" type="ORF">CLV42_104273</name>
</gene>
<name>A0A2P8GDD8_9BACT</name>
<accession>A0A2P8GDD8</accession>
<dbReference type="Proteomes" id="UP000240978">
    <property type="component" value="Unassembled WGS sequence"/>
</dbReference>